<dbReference type="AlphaFoldDB" id="A0A6H5HFM3"/>
<dbReference type="InterPro" id="IPR051853">
    <property type="entry name" value="SH2-Ras-GEF_adapter"/>
</dbReference>
<keyword evidence="2" id="KW-1185">Reference proteome</keyword>
<sequence length="142" mass="15852">VVIQPDTVYERVQYQFEDEPFDTVPDLITFYVGSGKPVTSASRARIQHPCNRLYPLTFYATKYGMHSAATTPLGRPSPVPSPTRMRWDIPPRVPSKKTMRSLSLAPEHNRGVMTIPRIDDKSNSADGIIQVGITALNNVVLK</sequence>
<dbReference type="PANTHER" id="PTHR14247:SF8">
    <property type="entry name" value="RAS-GEF DOMAIN-CONTAINING PROTEIN"/>
    <property type="match status" value="1"/>
</dbReference>
<name>A0A6H5HFM3_9HEMI</name>
<protein>
    <submittedName>
        <fullName evidence="1">Uncharacterized protein</fullName>
    </submittedName>
</protein>
<dbReference type="InterPro" id="IPR036860">
    <property type="entry name" value="SH2_dom_sf"/>
</dbReference>
<evidence type="ECO:0000313" key="2">
    <source>
        <dbReference type="Proteomes" id="UP000479000"/>
    </source>
</evidence>
<dbReference type="Proteomes" id="UP000479000">
    <property type="component" value="Unassembled WGS sequence"/>
</dbReference>
<dbReference type="OrthoDB" id="2412973at2759"/>
<dbReference type="Gene3D" id="3.30.505.10">
    <property type="entry name" value="SH2 domain"/>
    <property type="match status" value="1"/>
</dbReference>
<proteinExistence type="predicted"/>
<organism evidence="1 2">
    <name type="scientific">Nesidiocoris tenuis</name>
    <dbReference type="NCBI Taxonomy" id="355587"/>
    <lineage>
        <taxon>Eukaryota</taxon>
        <taxon>Metazoa</taxon>
        <taxon>Ecdysozoa</taxon>
        <taxon>Arthropoda</taxon>
        <taxon>Hexapoda</taxon>
        <taxon>Insecta</taxon>
        <taxon>Pterygota</taxon>
        <taxon>Neoptera</taxon>
        <taxon>Paraneoptera</taxon>
        <taxon>Hemiptera</taxon>
        <taxon>Heteroptera</taxon>
        <taxon>Panheteroptera</taxon>
        <taxon>Cimicomorpha</taxon>
        <taxon>Miridae</taxon>
        <taxon>Dicyphina</taxon>
        <taxon>Nesidiocoris</taxon>
    </lineage>
</organism>
<feature type="non-terminal residue" evidence="1">
    <location>
        <position position="1"/>
    </location>
</feature>
<dbReference type="PANTHER" id="PTHR14247">
    <property type="entry name" value="BREAST CANCER ANTI-ESTROGEN RESISTANCE PROTEIN 3 HOMOLOG-LIKE PROTEIN"/>
    <property type="match status" value="1"/>
</dbReference>
<dbReference type="EMBL" id="CADCXU010025484">
    <property type="protein sequence ID" value="CAB0012480.1"/>
    <property type="molecule type" value="Genomic_DNA"/>
</dbReference>
<reference evidence="1 2" key="1">
    <citation type="submission" date="2020-02" db="EMBL/GenBank/DDBJ databases">
        <authorList>
            <person name="Ferguson B K."/>
        </authorList>
    </citation>
    <scope>NUCLEOTIDE SEQUENCE [LARGE SCALE GENOMIC DNA]</scope>
</reference>
<gene>
    <name evidence="1" type="ORF">NTEN_LOCUS17216</name>
</gene>
<accession>A0A6H5HFM3</accession>
<evidence type="ECO:0000313" key="1">
    <source>
        <dbReference type="EMBL" id="CAB0012480.1"/>
    </source>
</evidence>